<dbReference type="GO" id="GO:0032259">
    <property type="term" value="P:methylation"/>
    <property type="evidence" value="ECO:0007669"/>
    <property type="project" value="UniProtKB-KW"/>
</dbReference>
<evidence type="ECO:0000256" key="2">
    <source>
        <dbReference type="ARBA" id="ARBA00022679"/>
    </source>
</evidence>
<keyword evidence="1" id="KW-0489">Methyltransferase</keyword>
<dbReference type="Gene3D" id="3.40.50.150">
    <property type="entry name" value="Vaccinia Virus protein VP39"/>
    <property type="match status" value="1"/>
</dbReference>
<evidence type="ECO:0000259" key="4">
    <source>
        <dbReference type="Pfam" id="PF10017"/>
    </source>
</evidence>
<dbReference type="InterPro" id="IPR019257">
    <property type="entry name" value="MeTrfase_dom"/>
</dbReference>
<sequence>MTLFIDQVPTARPNGMQNPRKQSSAKRDRKNHVQDFEITSIRGKEQLLDLSAEIRAGLSKPNHDGLRSFPSLLLWDERGLKYFEEVTYAPEYYLTNTEISLLERHSHEIAKNIKSGSVLLELGSGSLRKTNILLKAIDAAGKHVD</sequence>
<gene>
    <name evidence="5" type="ORF">EJ03DRAFT_1440</name>
</gene>
<proteinExistence type="predicted"/>
<protein>
    <recommendedName>
        <fullName evidence="4">Histidine-specific methyltransferase SAM-dependent domain-containing protein</fullName>
    </recommendedName>
</protein>
<name>A0A6G1LNY8_9PEZI</name>
<feature type="region of interest" description="Disordered" evidence="3">
    <location>
        <begin position="1"/>
        <end position="32"/>
    </location>
</feature>
<dbReference type="OrthoDB" id="659at2759"/>
<organism evidence="5 6">
    <name type="scientific">Teratosphaeria nubilosa</name>
    <dbReference type="NCBI Taxonomy" id="161662"/>
    <lineage>
        <taxon>Eukaryota</taxon>
        <taxon>Fungi</taxon>
        <taxon>Dikarya</taxon>
        <taxon>Ascomycota</taxon>
        <taxon>Pezizomycotina</taxon>
        <taxon>Dothideomycetes</taxon>
        <taxon>Dothideomycetidae</taxon>
        <taxon>Mycosphaerellales</taxon>
        <taxon>Teratosphaeriaceae</taxon>
        <taxon>Teratosphaeria</taxon>
    </lineage>
</organism>
<feature type="domain" description="Histidine-specific methyltransferase SAM-dependent" evidence="4">
    <location>
        <begin position="51"/>
        <end position="141"/>
    </location>
</feature>
<accession>A0A6G1LNY8</accession>
<dbReference type="GO" id="GO:0008168">
    <property type="term" value="F:methyltransferase activity"/>
    <property type="evidence" value="ECO:0007669"/>
    <property type="project" value="UniProtKB-KW"/>
</dbReference>
<dbReference type="PANTHER" id="PTHR43397:SF1">
    <property type="entry name" value="ERGOTHIONEINE BIOSYNTHESIS PROTEIN 1"/>
    <property type="match status" value="1"/>
</dbReference>
<evidence type="ECO:0000256" key="1">
    <source>
        <dbReference type="ARBA" id="ARBA00022603"/>
    </source>
</evidence>
<evidence type="ECO:0000256" key="3">
    <source>
        <dbReference type="SAM" id="MobiDB-lite"/>
    </source>
</evidence>
<keyword evidence="6" id="KW-1185">Reference proteome</keyword>
<evidence type="ECO:0000313" key="6">
    <source>
        <dbReference type="Proteomes" id="UP000799436"/>
    </source>
</evidence>
<dbReference type="Proteomes" id="UP000799436">
    <property type="component" value="Unassembled WGS sequence"/>
</dbReference>
<dbReference type="EMBL" id="ML995808">
    <property type="protein sequence ID" value="KAF2774158.1"/>
    <property type="molecule type" value="Genomic_DNA"/>
</dbReference>
<dbReference type="PANTHER" id="PTHR43397">
    <property type="entry name" value="ERGOTHIONEINE BIOSYNTHESIS PROTEIN 1"/>
    <property type="match status" value="1"/>
</dbReference>
<reference evidence="5" key="1">
    <citation type="journal article" date="2020" name="Stud. Mycol.">
        <title>101 Dothideomycetes genomes: a test case for predicting lifestyles and emergence of pathogens.</title>
        <authorList>
            <person name="Haridas S."/>
            <person name="Albert R."/>
            <person name="Binder M."/>
            <person name="Bloem J."/>
            <person name="Labutti K."/>
            <person name="Salamov A."/>
            <person name="Andreopoulos B."/>
            <person name="Baker S."/>
            <person name="Barry K."/>
            <person name="Bills G."/>
            <person name="Bluhm B."/>
            <person name="Cannon C."/>
            <person name="Castanera R."/>
            <person name="Culley D."/>
            <person name="Daum C."/>
            <person name="Ezra D."/>
            <person name="Gonzalez J."/>
            <person name="Henrissat B."/>
            <person name="Kuo A."/>
            <person name="Liang C."/>
            <person name="Lipzen A."/>
            <person name="Lutzoni F."/>
            <person name="Magnuson J."/>
            <person name="Mondo S."/>
            <person name="Nolan M."/>
            <person name="Ohm R."/>
            <person name="Pangilinan J."/>
            <person name="Park H.-J."/>
            <person name="Ramirez L."/>
            <person name="Alfaro M."/>
            <person name="Sun H."/>
            <person name="Tritt A."/>
            <person name="Yoshinaga Y."/>
            <person name="Zwiers L.-H."/>
            <person name="Turgeon B."/>
            <person name="Goodwin S."/>
            <person name="Spatafora J."/>
            <person name="Crous P."/>
            <person name="Grigoriev I."/>
        </authorList>
    </citation>
    <scope>NUCLEOTIDE SEQUENCE</scope>
    <source>
        <strain evidence="5">CBS 116005</strain>
    </source>
</reference>
<evidence type="ECO:0000313" key="5">
    <source>
        <dbReference type="EMBL" id="KAF2774158.1"/>
    </source>
</evidence>
<dbReference type="InterPro" id="IPR051128">
    <property type="entry name" value="EgtD_Methyltrsf_superfamily"/>
</dbReference>
<dbReference type="AlphaFoldDB" id="A0A6G1LNY8"/>
<dbReference type="InterPro" id="IPR029063">
    <property type="entry name" value="SAM-dependent_MTases_sf"/>
</dbReference>
<dbReference type="Pfam" id="PF10017">
    <property type="entry name" value="Methyltransf_33"/>
    <property type="match status" value="1"/>
</dbReference>
<keyword evidence="2" id="KW-0808">Transferase</keyword>